<dbReference type="Proteomes" id="UP000540685">
    <property type="component" value="Unassembled WGS sequence"/>
</dbReference>
<protein>
    <submittedName>
        <fullName evidence="2">Uncharacterized protein</fullName>
    </submittedName>
</protein>
<feature type="compositionally biased region" description="Basic residues" evidence="1">
    <location>
        <begin position="150"/>
        <end position="166"/>
    </location>
</feature>
<keyword evidence="3" id="KW-1185">Reference proteome</keyword>
<reference evidence="2 3" key="1">
    <citation type="submission" date="2020-08" db="EMBL/GenBank/DDBJ databases">
        <title>Sequencing the genomes of 1000 actinobacteria strains.</title>
        <authorList>
            <person name="Klenk H.-P."/>
        </authorList>
    </citation>
    <scope>NUCLEOTIDE SEQUENCE [LARGE SCALE GENOMIC DNA]</scope>
    <source>
        <strain evidence="2 3">DSM 46887</strain>
    </source>
</reference>
<accession>A0A7W9IDX6</accession>
<feature type="compositionally biased region" description="Low complexity" evidence="1">
    <location>
        <begin position="110"/>
        <end position="126"/>
    </location>
</feature>
<feature type="compositionally biased region" description="Basic and acidic residues" evidence="1">
    <location>
        <begin position="188"/>
        <end position="198"/>
    </location>
</feature>
<feature type="compositionally biased region" description="Polar residues" evidence="1">
    <location>
        <begin position="1"/>
        <end position="10"/>
    </location>
</feature>
<feature type="region of interest" description="Disordered" evidence="1">
    <location>
        <begin position="1"/>
        <end position="27"/>
    </location>
</feature>
<sequence length="269" mass="28421">MATNATAGRSRSPRSVKNGRSRNAMTGRLRNAAKVRSRNAMTGRLSAGLCMSPQRRTDATAGVTCRSGPCRPCRDGGGVSCRPRCGTRQSCRGGCRALCNRSCRTPSSISSRAAWPGASPSASPPAGRRPPAPVWGSGRPRPPAPVPIRRPGRRGARGRGTRRFACRARTSPSRRGSSWGSPGGRRPARADDTRRDVPDGGAVETFRMRGLIVGRPTSACPRCRSRRGCPSPTPGPACARPLIRRTSLSVRASTVTGRPAWPSTMSTGA</sequence>
<proteinExistence type="predicted"/>
<evidence type="ECO:0000313" key="2">
    <source>
        <dbReference type="EMBL" id="MBB5818947.1"/>
    </source>
</evidence>
<dbReference type="EMBL" id="JACHMP010000001">
    <property type="protein sequence ID" value="MBB5818947.1"/>
    <property type="molecule type" value="Genomic_DNA"/>
</dbReference>
<organism evidence="2 3">
    <name type="scientific">Streptosporangium becharense</name>
    <dbReference type="NCBI Taxonomy" id="1816182"/>
    <lineage>
        <taxon>Bacteria</taxon>
        <taxon>Bacillati</taxon>
        <taxon>Actinomycetota</taxon>
        <taxon>Actinomycetes</taxon>
        <taxon>Streptosporangiales</taxon>
        <taxon>Streptosporangiaceae</taxon>
        <taxon>Streptosporangium</taxon>
    </lineage>
</organism>
<name>A0A7W9IDX6_9ACTN</name>
<evidence type="ECO:0000256" key="1">
    <source>
        <dbReference type="SAM" id="MobiDB-lite"/>
    </source>
</evidence>
<feature type="compositionally biased region" description="Low complexity" evidence="1">
    <location>
        <begin position="167"/>
        <end position="180"/>
    </location>
</feature>
<gene>
    <name evidence="2" type="ORF">F4562_002009</name>
</gene>
<comment type="caution">
    <text evidence="2">The sequence shown here is derived from an EMBL/GenBank/DDBJ whole genome shotgun (WGS) entry which is preliminary data.</text>
</comment>
<feature type="compositionally biased region" description="Basic residues" evidence="1">
    <location>
        <begin position="11"/>
        <end position="20"/>
    </location>
</feature>
<feature type="region of interest" description="Disordered" evidence="1">
    <location>
        <begin position="106"/>
        <end position="202"/>
    </location>
</feature>
<dbReference type="AlphaFoldDB" id="A0A7W9IDX6"/>
<feature type="region of interest" description="Disordered" evidence="1">
    <location>
        <begin position="250"/>
        <end position="269"/>
    </location>
</feature>
<evidence type="ECO:0000313" key="3">
    <source>
        <dbReference type="Proteomes" id="UP000540685"/>
    </source>
</evidence>